<evidence type="ECO:0000256" key="2">
    <source>
        <dbReference type="ARBA" id="ARBA00006699"/>
    </source>
</evidence>
<evidence type="ECO:0000256" key="6">
    <source>
        <dbReference type="ARBA" id="ARBA00023239"/>
    </source>
</evidence>
<comment type="caution">
    <text evidence="11">The sequence shown here is derived from an EMBL/GenBank/DDBJ whole genome shotgun (WGS) entry which is preliminary data.</text>
</comment>
<dbReference type="SUPFAM" id="SSF74650">
    <property type="entry name" value="Galactose mutarotase-like"/>
    <property type="match status" value="1"/>
</dbReference>
<dbReference type="GO" id="GO:0030246">
    <property type="term" value="F:carbohydrate binding"/>
    <property type="evidence" value="ECO:0007669"/>
    <property type="project" value="InterPro"/>
</dbReference>
<proteinExistence type="inferred from homology"/>
<dbReference type="Gene3D" id="1.50.10.100">
    <property type="entry name" value="Chondroitin AC/alginate lyase"/>
    <property type="match status" value="1"/>
</dbReference>
<evidence type="ECO:0000259" key="10">
    <source>
        <dbReference type="Pfam" id="PF08124"/>
    </source>
</evidence>
<keyword evidence="12" id="KW-1185">Reference proteome</keyword>
<evidence type="ECO:0000256" key="1">
    <source>
        <dbReference type="ARBA" id="ARBA00001913"/>
    </source>
</evidence>
<feature type="domain" description="Polysaccharide lyase family 8 C-terminal" evidence="9">
    <location>
        <begin position="683"/>
        <end position="754"/>
    </location>
</feature>
<comment type="subunit">
    <text evidence="3">Monomer.</text>
</comment>
<dbReference type="PANTHER" id="PTHR38481">
    <property type="entry name" value="HYALURONATE LYASE"/>
    <property type="match status" value="1"/>
</dbReference>
<protein>
    <submittedName>
        <fullName evidence="11">Uncharacterized protein</fullName>
    </submittedName>
</protein>
<dbReference type="PATRIC" id="fig|742725.3.peg.190"/>
<comment type="cofactor">
    <cofactor evidence="1">
        <name>Ca(2+)</name>
        <dbReference type="ChEBI" id="CHEBI:29108"/>
    </cofactor>
</comment>
<keyword evidence="5" id="KW-0106">Calcium</keyword>
<evidence type="ECO:0000313" key="12">
    <source>
        <dbReference type="Proteomes" id="UP000006008"/>
    </source>
</evidence>
<dbReference type="GO" id="GO:0005975">
    <property type="term" value="P:carbohydrate metabolic process"/>
    <property type="evidence" value="ECO:0007669"/>
    <property type="project" value="InterPro"/>
</dbReference>
<name>G5H5F9_9BACT</name>
<feature type="active site" evidence="7">
    <location>
        <position position="267"/>
    </location>
</feature>
<dbReference type="eggNOG" id="COG5492">
    <property type="taxonomic scope" value="Bacteria"/>
</dbReference>
<dbReference type="InterPro" id="IPR038970">
    <property type="entry name" value="Lyase_8"/>
</dbReference>
<dbReference type="STRING" id="742725.HMPREF9450_00169"/>
<dbReference type="GeneID" id="92816594"/>
<dbReference type="InterPro" id="IPR014718">
    <property type="entry name" value="GH-type_carb-bd"/>
</dbReference>
<feature type="active site" evidence="7">
    <location>
        <position position="321"/>
    </location>
</feature>
<organism evidence="11 12">
    <name type="scientific">Alistipes indistinctus YIT 12060</name>
    <dbReference type="NCBI Taxonomy" id="742725"/>
    <lineage>
        <taxon>Bacteria</taxon>
        <taxon>Pseudomonadati</taxon>
        <taxon>Bacteroidota</taxon>
        <taxon>Bacteroidia</taxon>
        <taxon>Bacteroidales</taxon>
        <taxon>Rikenellaceae</taxon>
        <taxon>Alistipes</taxon>
    </lineage>
</organism>
<dbReference type="Proteomes" id="UP000006008">
    <property type="component" value="Unassembled WGS sequence"/>
</dbReference>
<dbReference type="InterPro" id="IPR012970">
    <property type="entry name" value="Lyase_8_alpha_N"/>
</dbReference>
<feature type="domain" description="Polysaccharide lyase 8 N-terminal alpha-helical" evidence="10">
    <location>
        <begin position="43"/>
        <end position="359"/>
    </location>
</feature>
<evidence type="ECO:0000256" key="7">
    <source>
        <dbReference type="PIRSR" id="PIRSR638970-1"/>
    </source>
</evidence>
<dbReference type="SUPFAM" id="SSF48230">
    <property type="entry name" value="Chondroitin AC/alginate lyase"/>
    <property type="match status" value="1"/>
</dbReference>
<dbReference type="Pfam" id="PF02884">
    <property type="entry name" value="Lyase_8_C"/>
    <property type="match status" value="1"/>
</dbReference>
<dbReference type="GO" id="GO:0005576">
    <property type="term" value="C:extracellular region"/>
    <property type="evidence" value="ECO:0007669"/>
    <property type="project" value="InterPro"/>
</dbReference>
<dbReference type="InterPro" id="IPR004103">
    <property type="entry name" value="Lyase_8_C"/>
</dbReference>
<keyword evidence="6" id="KW-0456">Lyase</keyword>
<dbReference type="Pfam" id="PF02278">
    <property type="entry name" value="Lyase_8"/>
    <property type="match status" value="1"/>
</dbReference>
<dbReference type="Gene3D" id="2.70.98.10">
    <property type="match status" value="1"/>
</dbReference>
<dbReference type="AlphaFoldDB" id="G5H5F9"/>
<dbReference type="SUPFAM" id="SSF49863">
    <property type="entry name" value="Hyaluronate lyase-like, C-terminal domain"/>
    <property type="match status" value="1"/>
</dbReference>
<evidence type="ECO:0000256" key="4">
    <source>
        <dbReference type="ARBA" id="ARBA00022729"/>
    </source>
</evidence>
<evidence type="ECO:0000256" key="5">
    <source>
        <dbReference type="ARBA" id="ARBA00022837"/>
    </source>
</evidence>
<evidence type="ECO:0000256" key="3">
    <source>
        <dbReference type="ARBA" id="ARBA00011245"/>
    </source>
</evidence>
<dbReference type="InterPro" id="IPR011013">
    <property type="entry name" value="Gal_mutarotase_sf_dom"/>
</dbReference>
<dbReference type="HOGENOM" id="CLU_004172_4_1_10"/>
<dbReference type="OrthoDB" id="6394136at2"/>
<dbReference type="GO" id="GO:0016837">
    <property type="term" value="F:carbon-oxygen lyase activity, acting on polysaccharides"/>
    <property type="evidence" value="ECO:0007669"/>
    <property type="project" value="UniProtKB-ARBA"/>
</dbReference>
<evidence type="ECO:0000313" key="11">
    <source>
        <dbReference type="EMBL" id="EHB93398.1"/>
    </source>
</evidence>
<feature type="domain" description="Polysaccharide lyase family 8 central" evidence="8">
    <location>
        <begin position="402"/>
        <end position="668"/>
    </location>
</feature>
<comment type="similarity">
    <text evidence="2">Belongs to the polysaccharide lyase 8 family.</text>
</comment>
<dbReference type="Pfam" id="PF08124">
    <property type="entry name" value="Lyase_8_N"/>
    <property type="match status" value="1"/>
</dbReference>
<gene>
    <name evidence="11" type="ORF">HMPREF9450_00169</name>
</gene>
<dbReference type="RefSeq" id="WP_009132975.1">
    <property type="nucleotide sequence ID" value="NZ_CP102250.1"/>
</dbReference>
<dbReference type="InterPro" id="IPR011071">
    <property type="entry name" value="Lyase_8-like_C"/>
</dbReference>
<dbReference type="PANTHER" id="PTHR38481:SF1">
    <property type="entry name" value="HYALURONATE LYASE"/>
    <property type="match status" value="1"/>
</dbReference>
<accession>G5H5F9</accession>
<dbReference type="InterPro" id="IPR008929">
    <property type="entry name" value="Chondroitin_lyas"/>
</dbReference>
<dbReference type="EMBL" id="ADLD01000003">
    <property type="protein sequence ID" value="EHB93398.1"/>
    <property type="molecule type" value="Genomic_DNA"/>
</dbReference>
<dbReference type="PROSITE" id="PS51257">
    <property type="entry name" value="PROKAR_LIPOPROTEIN"/>
    <property type="match status" value="1"/>
</dbReference>
<evidence type="ECO:0000259" key="9">
    <source>
        <dbReference type="Pfam" id="PF02884"/>
    </source>
</evidence>
<sequence>MKSKFGIFGIAGRAVLVVALAGLALACSRQKLSFDDLRQRYMDQATGGASVDLTDSIILKRFAAQDEGVQKEWETMNKAADRTYLWNDRSCIDDSLSPWRPTSVTTPIGRLAHMAQAYATPASKFYKNDSLKKDVIDGMEWMYANKYSPEHPAYGNWWDWIIGMPYSMNRIIASLYDELTPEQRAKYIEAIDFYAPGVEYEGAATGANKVWQCYSMIVRGILAQDEAKIKMGVDGLGTEFKYVDTGDGFYEDGSFVQHGWIPYTGGYGNGMLADLTTISSLLHGSQWQLPEQYSDMLGSWVENAYLPLVYKGAFMDMARGREITRVTDHSTGRSILMSAYKVAKIAKPEVRDRVMGIVKYNILADTLCDFVATAVPTELIPEVRAFLADSTIAAVDPAPYYKQFAMMDREVFAAPRFALGLALSSSRIQNYETLDSENKGAWHTGDGMTYIYNGDLAQYGDDYWYTVNRYRLPGITVDAQQTHKVQNYEFGKGVLYVDGYKSPHAWVGGASLADCGMAGMWFKDELSTLEAKKSWLMAGEEVVALGAGINSSDNRTIETIVDTRKLSPGKPYSVLVEGREVLAACGETAPVVASWAYLQGPDASYSVGYYFPDKAPVKLLRETRKGRSIEVTKYGDEAERVRDYVSVWFDHGKNPKNATYCYVLLPGATAEQTRAYAEKNSVTVLANTPQAQAATIPGVGVTGVNFWEAGQVPALQGDAGQGTISSSAPASVIVRSKGGELEVGVSDPTQLQKEPVTVGLPMSVSAVSVGNPDVEVVSMSPLTLKVKVDGGMGRTRVVKFKQ</sequence>
<evidence type="ECO:0000259" key="8">
    <source>
        <dbReference type="Pfam" id="PF02278"/>
    </source>
</evidence>
<reference evidence="11 12" key="1">
    <citation type="submission" date="2011-08" db="EMBL/GenBank/DDBJ databases">
        <title>The Genome Sequence of Alistipes indistinctus YIT 12060.</title>
        <authorList>
            <consortium name="The Broad Institute Genome Sequencing Platform"/>
            <person name="Earl A."/>
            <person name="Ward D."/>
            <person name="Feldgarden M."/>
            <person name="Gevers D."/>
            <person name="Morotomi M."/>
            <person name="Young S.K."/>
            <person name="Zeng Q."/>
            <person name="Gargeya S."/>
            <person name="Fitzgerald M."/>
            <person name="Haas B."/>
            <person name="Abouelleil A."/>
            <person name="Alvarado L."/>
            <person name="Arachchi H.M."/>
            <person name="Berlin A."/>
            <person name="Brown A."/>
            <person name="Chapman S.B."/>
            <person name="Chen Z."/>
            <person name="Dunbar C."/>
            <person name="Freedman E."/>
            <person name="Gearin G."/>
            <person name="Gellesch M."/>
            <person name="Goldberg J."/>
            <person name="Griggs A."/>
            <person name="Gujja S."/>
            <person name="Heiman D."/>
            <person name="Howarth C."/>
            <person name="Larson L."/>
            <person name="Lui A."/>
            <person name="MacDonald P.J.P."/>
            <person name="Montmayeur A."/>
            <person name="Murphy C."/>
            <person name="Neiman D."/>
            <person name="Pearson M."/>
            <person name="Priest M."/>
            <person name="Roberts A."/>
            <person name="Saif S."/>
            <person name="Shea T."/>
            <person name="Shenoy N."/>
            <person name="Sisk P."/>
            <person name="Stolte C."/>
            <person name="Sykes S."/>
            <person name="Wortman J."/>
            <person name="Nusbaum C."/>
            <person name="Birren B."/>
        </authorList>
    </citation>
    <scope>NUCLEOTIDE SEQUENCE [LARGE SCALE GENOMIC DNA]</scope>
    <source>
        <strain evidence="11 12">YIT 12060</strain>
    </source>
</reference>
<dbReference type="Gene3D" id="2.60.220.10">
    <property type="entry name" value="Polysaccharide lyase family 8-like, C-terminal"/>
    <property type="match status" value="1"/>
</dbReference>
<dbReference type="InterPro" id="IPR003159">
    <property type="entry name" value="Lyase_8_central_dom"/>
</dbReference>
<dbReference type="CDD" id="cd01083">
    <property type="entry name" value="GAG_Lyase"/>
    <property type="match status" value="1"/>
</dbReference>
<feature type="active site" evidence="7">
    <location>
        <position position="258"/>
    </location>
</feature>
<keyword evidence="4" id="KW-0732">Signal</keyword>